<feature type="compositionally biased region" description="Basic and acidic residues" evidence="1">
    <location>
        <begin position="29"/>
        <end position="38"/>
    </location>
</feature>
<evidence type="ECO:0000256" key="1">
    <source>
        <dbReference type="SAM" id="MobiDB-lite"/>
    </source>
</evidence>
<dbReference type="Proteomes" id="UP001055286">
    <property type="component" value="Unassembled WGS sequence"/>
</dbReference>
<dbReference type="AlphaFoldDB" id="A0AA37M692"/>
<feature type="compositionally biased region" description="Basic and acidic residues" evidence="1">
    <location>
        <begin position="104"/>
        <end position="119"/>
    </location>
</feature>
<accession>A0AA37M692</accession>
<feature type="region of interest" description="Disordered" evidence="1">
    <location>
        <begin position="23"/>
        <end position="60"/>
    </location>
</feature>
<proteinExistence type="predicted"/>
<reference evidence="2" key="2">
    <citation type="submission" date="2021-08" db="EMBL/GenBank/DDBJ databases">
        <authorList>
            <person name="Tani A."/>
            <person name="Ola A."/>
            <person name="Ogura Y."/>
            <person name="Katsura K."/>
            <person name="Hayashi T."/>
        </authorList>
    </citation>
    <scope>NUCLEOTIDE SEQUENCE</scope>
    <source>
        <strain evidence="2">JCM 32048</strain>
    </source>
</reference>
<comment type="caution">
    <text evidence="2">The sequence shown here is derived from an EMBL/GenBank/DDBJ whole genome shotgun (WGS) entry which is preliminary data.</text>
</comment>
<dbReference type="EMBL" id="BPQJ01000019">
    <property type="protein sequence ID" value="GJD63759.1"/>
    <property type="molecule type" value="Genomic_DNA"/>
</dbReference>
<dbReference type="RefSeq" id="WP_238192089.1">
    <property type="nucleotide sequence ID" value="NZ_BPQJ01000019.1"/>
</dbReference>
<feature type="region of interest" description="Disordered" evidence="1">
    <location>
        <begin position="99"/>
        <end position="152"/>
    </location>
</feature>
<evidence type="ECO:0000313" key="2">
    <source>
        <dbReference type="EMBL" id="GJD63759.1"/>
    </source>
</evidence>
<organism evidence="2 3">
    <name type="scientific">Methylobacterium frigidaeris</name>
    <dbReference type="NCBI Taxonomy" id="2038277"/>
    <lineage>
        <taxon>Bacteria</taxon>
        <taxon>Pseudomonadati</taxon>
        <taxon>Pseudomonadota</taxon>
        <taxon>Alphaproteobacteria</taxon>
        <taxon>Hyphomicrobiales</taxon>
        <taxon>Methylobacteriaceae</taxon>
        <taxon>Methylobacterium</taxon>
    </lineage>
</organism>
<feature type="compositionally biased region" description="Basic and acidic residues" evidence="1">
    <location>
        <begin position="128"/>
        <end position="139"/>
    </location>
</feature>
<evidence type="ECO:0000313" key="3">
    <source>
        <dbReference type="Proteomes" id="UP001055286"/>
    </source>
</evidence>
<sequence>MPGTVTVACALPHGFILQVQHKRRIPAPSREDPSRTEEISQPGGKRIVIAGPARNRDPERMMNGTGVLVAGGYALTLGVDKDLWDEFRAQMAEWPPIATGQVFAHERDDHTRGRARDGQHGPSGFEPFDPKNTPDEFKGRNGKSLIEAYEKQ</sequence>
<gene>
    <name evidence="2" type="ORF">MPEAHAMD_3930</name>
</gene>
<keyword evidence="3" id="KW-1185">Reference proteome</keyword>
<reference evidence="2" key="1">
    <citation type="journal article" date="2016" name="Front. Microbiol.">
        <title>Genome Sequence of the Piezophilic, Mesophilic Sulfate-Reducing Bacterium Desulfovibrio indicus J2T.</title>
        <authorList>
            <person name="Cao J."/>
            <person name="Maignien L."/>
            <person name="Shao Z."/>
            <person name="Alain K."/>
            <person name="Jebbar M."/>
        </authorList>
    </citation>
    <scope>NUCLEOTIDE SEQUENCE</scope>
    <source>
        <strain evidence="2">JCM 32048</strain>
    </source>
</reference>
<name>A0AA37M692_9HYPH</name>
<protein>
    <submittedName>
        <fullName evidence="2">Uncharacterized protein</fullName>
    </submittedName>
</protein>